<proteinExistence type="predicted"/>
<protein>
    <submittedName>
        <fullName evidence="2 4">Uncharacterized protein</fullName>
    </submittedName>
</protein>
<keyword evidence="1" id="KW-0472">Membrane</keyword>
<feature type="transmembrane region" description="Helical" evidence="1">
    <location>
        <begin position="20"/>
        <end position="53"/>
    </location>
</feature>
<dbReference type="WBParaSite" id="SRAE_2000197100.1">
    <property type="protein sequence ID" value="SRAE_2000197100.1"/>
    <property type="gene ID" value="WBGene00262178"/>
</dbReference>
<dbReference type="RefSeq" id="XP_024506507.1">
    <property type="nucleotide sequence ID" value="XM_024652986.1"/>
</dbReference>
<gene>
    <name evidence="2 4 5" type="ORF">SRAE_2000197100</name>
</gene>
<reference evidence="2 3" key="1">
    <citation type="submission" date="2014-09" db="EMBL/GenBank/DDBJ databases">
        <authorList>
            <person name="Martin A.A."/>
        </authorList>
    </citation>
    <scope>NUCLEOTIDE SEQUENCE</scope>
    <source>
        <strain evidence="3">ED321</strain>
        <strain evidence="2">ED321 Heterogonic</strain>
    </source>
</reference>
<name>A0A090LC21_STRRB</name>
<dbReference type="PROSITE" id="PS51257">
    <property type="entry name" value="PROKAR_LIPOPROTEIN"/>
    <property type="match status" value="1"/>
</dbReference>
<evidence type="ECO:0000313" key="2">
    <source>
        <dbReference type="EMBL" id="CEF67307.1"/>
    </source>
</evidence>
<evidence type="ECO:0000313" key="3">
    <source>
        <dbReference type="Proteomes" id="UP000035682"/>
    </source>
</evidence>
<dbReference type="WormBase" id="SRAE_2000197100">
    <property type="protein sequence ID" value="SRP00582"/>
    <property type="gene ID" value="WBGene00262178"/>
</dbReference>
<dbReference type="EMBL" id="LN609529">
    <property type="protein sequence ID" value="CEF67307.1"/>
    <property type="molecule type" value="Genomic_DNA"/>
</dbReference>
<sequence length="174" mass="19395">MRDGNDISDTIVDNIIYIGINAILVCGIIAFLSCGFAIITILCNIMAGVLVTISQRLTKWIRRNKTYPSICEPKNITVLSPTSGEVPRDDPKSSFNRTPLNLESIRFDSSSDMEYFSLDGDGFDENETLNVLPCEYKSINFFNGVKCHSTPNGTNQYNDSTLPFTYAKKPAYIL</sequence>
<dbReference type="GeneID" id="36379672"/>
<accession>A0A090LC21</accession>
<organism evidence="2">
    <name type="scientific">Strongyloides ratti</name>
    <name type="common">Parasitic roundworm</name>
    <dbReference type="NCBI Taxonomy" id="34506"/>
    <lineage>
        <taxon>Eukaryota</taxon>
        <taxon>Metazoa</taxon>
        <taxon>Ecdysozoa</taxon>
        <taxon>Nematoda</taxon>
        <taxon>Chromadorea</taxon>
        <taxon>Rhabditida</taxon>
        <taxon>Tylenchina</taxon>
        <taxon>Panagrolaimomorpha</taxon>
        <taxon>Strongyloidoidea</taxon>
        <taxon>Strongyloididae</taxon>
        <taxon>Strongyloides</taxon>
    </lineage>
</organism>
<keyword evidence="1" id="KW-0812">Transmembrane</keyword>
<evidence type="ECO:0000313" key="5">
    <source>
        <dbReference type="WormBase" id="SRAE_2000197100"/>
    </source>
</evidence>
<dbReference type="Proteomes" id="UP000035682">
    <property type="component" value="Unplaced"/>
</dbReference>
<dbReference type="CTD" id="36379672"/>
<keyword evidence="3" id="KW-1185">Reference proteome</keyword>
<keyword evidence="1" id="KW-1133">Transmembrane helix</keyword>
<dbReference type="AlphaFoldDB" id="A0A090LC21"/>
<evidence type="ECO:0000313" key="4">
    <source>
        <dbReference type="WBParaSite" id="SRAE_2000197100.1"/>
    </source>
</evidence>
<evidence type="ECO:0000256" key="1">
    <source>
        <dbReference type="SAM" id="Phobius"/>
    </source>
</evidence>
<reference evidence="4" key="2">
    <citation type="submission" date="2020-12" db="UniProtKB">
        <authorList>
            <consortium name="WormBaseParasite"/>
        </authorList>
    </citation>
    <scope>IDENTIFICATION</scope>
</reference>